<gene>
    <name evidence="1" type="ORF">N1851_034366</name>
</gene>
<organism evidence="1 2">
    <name type="scientific">Merluccius polli</name>
    <name type="common">Benguela hake</name>
    <name type="synonym">Merluccius cadenati</name>
    <dbReference type="NCBI Taxonomy" id="89951"/>
    <lineage>
        <taxon>Eukaryota</taxon>
        <taxon>Metazoa</taxon>
        <taxon>Chordata</taxon>
        <taxon>Craniata</taxon>
        <taxon>Vertebrata</taxon>
        <taxon>Euteleostomi</taxon>
        <taxon>Actinopterygii</taxon>
        <taxon>Neopterygii</taxon>
        <taxon>Teleostei</taxon>
        <taxon>Neoteleostei</taxon>
        <taxon>Acanthomorphata</taxon>
        <taxon>Zeiogadaria</taxon>
        <taxon>Gadariae</taxon>
        <taxon>Gadiformes</taxon>
        <taxon>Gadoidei</taxon>
        <taxon>Merlucciidae</taxon>
        <taxon>Merluccius</taxon>
    </lineage>
</organism>
<proteinExistence type="predicted"/>
<accession>A0AA47NLG9</accession>
<dbReference type="AlphaFoldDB" id="A0AA47NLG9"/>
<comment type="caution">
    <text evidence="1">The sequence shown here is derived from an EMBL/GenBank/DDBJ whole genome shotgun (WGS) entry which is preliminary data.</text>
</comment>
<keyword evidence="2" id="KW-1185">Reference proteome</keyword>
<evidence type="ECO:0000313" key="1">
    <source>
        <dbReference type="EMBL" id="KAK0130951.1"/>
    </source>
</evidence>
<dbReference type="Proteomes" id="UP001174136">
    <property type="component" value="Unassembled WGS sequence"/>
</dbReference>
<dbReference type="EMBL" id="JAOPHQ010006588">
    <property type="protein sequence ID" value="KAK0130951.1"/>
    <property type="molecule type" value="Genomic_DNA"/>
</dbReference>
<evidence type="ECO:0000313" key="2">
    <source>
        <dbReference type="Proteomes" id="UP001174136"/>
    </source>
</evidence>
<protein>
    <submittedName>
        <fullName evidence="1">Uncharacterized protein</fullName>
    </submittedName>
</protein>
<name>A0AA47NLG9_MERPO</name>
<sequence length="77" mass="8345">MACTISEQAEQRLLSDSVLTQQQELPQRIILVGCGGVQVSPKCMYDMELSLYGVKCLVPVLVVAGQKDDVIVGTNMC</sequence>
<reference evidence="1" key="1">
    <citation type="journal article" date="2023" name="Front. Mar. Sci.">
        <title>A new Merluccius polli reference genome to investigate the effects of global change in West African waters.</title>
        <authorList>
            <person name="Mateo J.L."/>
            <person name="Blanco-Fernandez C."/>
            <person name="Garcia-Vazquez E."/>
            <person name="Machado-Schiaffino G."/>
        </authorList>
    </citation>
    <scope>NUCLEOTIDE SEQUENCE</scope>
    <source>
        <strain evidence="1">C29</strain>
        <tissue evidence="1">Fin</tissue>
    </source>
</reference>